<evidence type="ECO:0000313" key="1">
    <source>
        <dbReference type="EMBL" id="KKK16156.1"/>
    </source>
</evidence>
<gene>
    <name evidence="1" type="ORF">ARAM_006882</name>
</gene>
<proteinExistence type="predicted"/>
<reference evidence="1 2" key="1">
    <citation type="submission" date="2015-02" db="EMBL/GenBank/DDBJ databases">
        <title>Draft Genome Sequences of Two Closely-Related Aflatoxigenic Aspergillus Species Obtained from the Cote d'Ivoire.</title>
        <authorList>
            <person name="Moore G.G."/>
            <person name="Beltz S.B."/>
            <person name="Mack B.M."/>
        </authorList>
    </citation>
    <scope>NUCLEOTIDE SEQUENCE [LARGE SCALE GENOMIC DNA]</scope>
    <source>
        <strain evidence="1 2">SRRC1468</strain>
    </source>
</reference>
<accession>A0A0F8UZG3</accession>
<dbReference type="AlphaFoldDB" id="A0A0F8UZG3"/>
<dbReference type="Proteomes" id="UP000034291">
    <property type="component" value="Unassembled WGS sequence"/>
</dbReference>
<keyword evidence="2" id="KW-1185">Reference proteome</keyword>
<name>A0A0F8UZG3_9EURO</name>
<dbReference type="EMBL" id="JZBS01003086">
    <property type="protein sequence ID" value="KKK16156.1"/>
    <property type="molecule type" value="Genomic_DNA"/>
</dbReference>
<sequence>MLQILASLAFDAEIAVFLSWPALPLAIGLCGSQSSLTSISLALCWLSLALIHILTQQSSSIDALKQLASADNFAAVSIYFMLPLRSSQCFFVYSAKSPTFHHPP</sequence>
<protein>
    <submittedName>
        <fullName evidence="1">Uncharacterized protein</fullName>
    </submittedName>
</protein>
<organism evidence="1 2">
    <name type="scientific">Aspergillus rambellii</name>
    <dbReference type="NCBI Taxonomy" id="308745"/>
    <lineage>
        <taxon>Eukaryota</taxon>
        <taxon>Fungi</taxon>
        <taxon>Dikarya</taxon>
        <taxon>Ascomycota</taxon>
        <taxon>Pezizomycotina</taxon>
        <taxon>Eurotiomycetes</taxon>
        <taxon>Eurotiomycetidae</taxon>
        <taxon>Eurotiales</taxon>
        <taxon>Aspergillaceae</taxon>
        <taxon>Aspergillus</taxon>
        <taxon>Aspergillus subgen. Nidulantes</taxon>
    </lineage>
</organism>
<evidence type="ECO:0000313" key="2">
    <source>
        <dbReference type="Proteomes" id="UP000034291"/>
    </source>
</evidence>
<comment type="caution">
    <text evidence="1">The sequence shown here is derived from an EMBL/GenBank/DDBJ whole genome shotgun (WGS) entry which is preliminary data.</text>
</comment>